<dbReference type="InterPro" id="IPR013105">
    <property type="entry name" value="TPR_2"/>
</dbReference>
<dbReference type="PANTHER" id="PTHR22904">
    <property type="entry name" value="TPR REPEAT CONTAINING PROTEIN"/>
    <property type="match status" value="1"/>
</dbReference>
<accession>A0A812I1N3</accession>
<dbReference type="SUPFAM" id="SSF48452">
    <property type="entry name" value="TPR-like"/>
    <property type="match status" value="1"/>
</dbReference>
<reference evidence="10" key="1">
    <citation type="submission" date="2021-02" db="EMBL/GenBank/DDBJ databases">
        <authorList>
            <person name="Dougan E. K."/>
            <person name="Rhodes N."/>
            <person name="Thang M."/>
            <person name="Chan C."/>
        </authorList>
    </citation>
    <scope>NUCLEOTIDE SEQUENCE</scope>
</reference>
<comment type="subunit">
    <text evidence="6">Monomer. Homodimer. Forms a complex composed of HOP and chaperones HSP70 and HSP90; the interaction is stronger in the absence of ATP. Interacts (via TPR 1, 2, 3, 7, 8 and 9 repeats) with HSP70 (via C-terminus); the interaction is direct and is stronger in the absence of ATP. Interacts (via TPR 4, 5 and 6 repeats) with HSP90 (via C-terminus); the interaction is direct.</text>
</comment>
<dbReference type="Gene3D" id="1.25.40.10">
    <property type="entry name" value="Tetratricopeptide repeat domain"/>
    <property type="match status" value="1"/>
</dbReference>
<evidence type="ECO:0000256" key="7">
    <source>
        <dbReference type="ARBA" id="ARBA00074766"/>
    </source>
</evidence>
<dbReference type="SMART" id="SM00028">
    <property type="entry name" value="TPR"/>
    <property type="match status" value="3"/>
</dbReference>
<evidence type="ECO:0000256" key="4">
    <source>
        <dbReference type="ARBA" id="ARBA00022803"/>
    </source>
</evidence>
<evidence type="ECO:0000256" key="3">
    <source>
        <dbReference type="ARBA" id="ARBA00022737"/>
    </source>
</evidence>
<proteinExistence type="predicted"/>
<dbReference type="PANTHER" id="PTHR22904:SF523">
    <property type="entry name" value="STRESS-INDUCED-PHOSPHOPROTEIN 1"/>
    <property type="match status" value="1"/>
</dbReference>
<dbReference type="Pfam" id="PF07719">
    <property type="entry name" value="TPR_2"/>
    <property type="match status" value="1"/>
</dbReference>
<gene>
    <name evidence="10" type="primary">HOP1</name>
    <name evidence="10" type="ORF">SNAT2548_LOCUS2574</name>
</gene>
<sequence length="477" mass="52710">MGDSQINATPQSDAVQTSADEVALHEADPANQLHSHLRESGVLKLSFGFKAAADFAAAECHEEQLRQMIRDLRQELRLSSKVATSEYAQASVFVFLVAEPGPEPGHATWVTFSFATTWGETPCLRKIEGLDRACVEAVKAMADKAKAAEAKAKGNVEFQAKNFKEAIKHFTEAIKHDPSDHVFFSNRSACYASLEDYDKALEDGTECVRLKPDWPKGYTRKGLAEFFLKKYDDAAETYKAGLKLAPEDATLKEGLKKAMDAKYDVPGAGWIGGLMHPGRCTQSSRFAWDVRLQWQELQESCCGLFQGHSYFWERRLLCIGLAAAQNWPGCQEQNTVIRNAGQALFTNLQGYGATIGCFLDDCMSSDKFVASEIESCAKVCFSLPECKFWVWGTEEGEQKCWFRTGDAGREAGEGWVSGSKACAPPGTTVLPLGNSECWAEGFGYENCCEAKFGPNGNAQCWDGVYNYDRCCFPKEEL</sequence>
<name>A0A812I1N3_9DINO</name>
<dbReference type="AlphaFoldDB" id="A0A812I1N3"/>
<keyword evidence="2" id="KW-0963">Cytoplasm</keyword>
<organism evidence="10 11">
    <name type="scientific">Symbiodinium natans</name>
    <dbReference type="NCBI Taxonomy" id="878477"/>
    <lineage>
        <taxon>Eukaryota</taxon>
        <taxon>Sar</taxon>
        <taxon>Alveolata</taxon>
        <taxon>Dinophyceae</taxon>
        <taxon>Suessiales</taxon>
        <taxon>Symbiodiniaceae</taxon>
        <taxon>Symbiodinium</taxon>
    </lineage>
</organism>
<feature type="repeat" description="TPR" evidence="9">
    <location>
        <begin position="147"/>
        <end position="180"/>
    </location>
</feature>
<evidence type="ECO:0000256" key="1">
    <source>
        <dbReference type="ARBA" id="ARBA00004496"/>
    </source>
</evidence>
<feature type="repeat" description="TPR" evidence="9">
    <location>
        <begin position="215"/>
        <end position="248"/>
    </location>
</feature>
<dbReference type="Gene3D" id="3.50.4.10">
    <property type="entry name" value="Hepatocyte Growth Factor"/>
    <property type="match status" value="1"/>
</dbReference>
<dbReference type="Proteomes" id="UP000604046">
    <property type="component" value="Unassembled WGS sequence"/>
</dbReference>
<dbReference type="GO" id="GO:0005737">
    <property type="term" value="C:cytoplasm"/>
    <property type="evidence" value="ECO:0007669"/>
    <property type="project" value="UniProtKB-SubCell"/>
</dbReference>
<dbReference type="Pfam" id="PF13181">
    <property type="entry name" value="TPR_8"/>
    <property type="match status" value="1"/>
</dbReference>
<dbReference type="InterPro" id="IPR019734">
    <property type="entry name" value="TPR_rpt"/>
</dbReference>
<dbReference type="PROSITE" id="PS50005">
    <property type="entry name" value="TPR"/>
    <property type="match status" value="2"/>
</dbReference>
<dbReference type="EMBL" id="CAJNDS010000154">
    <property type="protein sequence ID" value="CAE6971214.1"/>
    <property type="molecule type" value="Genomic_DNA"/>
</dbReference>
<evidence type="ECO:0000313" key="10">
    <source>
        <dbReference type="EMBL" id="CAE6971214.1"/>
    </source>
</evidence>
<evidence type="ECO:0000256" key="5">
    <source>
        <dbReference type="ARBA" id="ARBA00056105"/>
    </source>
</evidence>
<dbReference type="FunFam" id="1.25.40.10:FF:000020">
    <property type="entry name" value="Stress-induced phosphoprotein 1"/>
    <property type="match status" value="1"/>
</dbReference>
<dbReference type="OrthoDB" id="2423701at2759"/>
<evidence type="ECO:0000256" key="8">
    <source>
        <dbReference type="ARBA" id="ARBA00076447"/>
    </source>
</evidence>
<keyword evidence="4 9" id="KW-0802">TPR repeat</keyword>
<evidence type="ECO:0000256" key="9">
    <source>
        <dbReference type="PROSITE-ProRule" id="PRU00339"/>
    </source>
</evidence>
<evidence type="ECO:0000313" key="11">
    <source>
        <dbReference type="Proteomes" id="UP000604046"/>
    </source>
</evidence>
<evidence type="ECO:0000256" key="6">
    <source>
        <dbReference type="ARBA" id="ARBA00066016"/>
    </source>
</evidence>
<keyword evidence="3" id="KW-0677">Repeat</keyword>
<comment type="subcellular location">
    <subcellularLocation>
        <location evidence="1">Cytoplasm</location>
    </subcellularLocation>
</comment>
<protein>
    <recommendedName>
        <fullName evidence="7">Hsp70-Hsp90 organising protein</fullName>
    </recommendedName>
    <alternativeName>
        <fullName evidence="8">Stress-inducible protein 1</fullName>
    </alternativeName>
</protein>
<comment type="caution">
    <text evidence="10">The sequence shown here is derived from an EMBL/GenBank/DDBJ whole genome shotgun (WGS) entry which is preliminary data.</text>
</comment>
<keyword evidence="11" id="KW-1185">Reference proteome</keyword>
<comment type="function">
    <text evidence="5">Acts as a co-chaperone and mediates the association of the chaperones HSP70 and HSP90 probably facilitating substrate transfer from HSP70 to HSP90. Stimulates HSP70 ATPase activity and, in contrast, inhibits HSP90 ATPase activity.</text>
</comment>
<dbReference type="GO" id="GO:0051879">
    <property type="term" value="F:Hsp90 protein binding"/>
    <property type="evidence" value="ECO:0007669"/>
    <property type="project" value="TreeGrafter"/>
</dbReference>
<evidence type="ECO:0000256" key="2">
    <source>
        <dbReference type="ARBA" id="ARBA00022490"/>
    </source>
</evidence>
<dbReference type="InterPro" id="IPR011990">
    <property type="entry name" value="TPR-like_helical_dom_sf"/>
</dbReference>